<evidence type="ECO:0000256" key="10">
    <source>
        <dbReference type="PROSITE-ProRule" id="PRU00221"/>
    </source>
</evidence>
<accession>A0A814SV60</accession>
<sequence>MINNDDLRVLPNFHRDFVHDTAFNFYGTRMATCSSDGYVRIYDLHDDDTWRQSGCFSFSTPTGPITRVTWAHPEFGGILATVSYDRFVNVWHETPTGSNEPSEYATKWVSKDQFYESFLFGSSENRTTGSDSSTHASTYNTVAIQFAPKHLGLILITAFLDGRIRVYDFQGPSVVNKEEIQTSMSNLSCVSWSTARHHLAPLIAIGSDDCNTGAGAKLQLWEYASDRKASKVDLTSVNALLQNAIKDIQFAPNFGQSYHLLAVASNNIELFTIRPAKEQLNNSSENKAQIYDVARINTLDDHGSTVWKVCWNVFGSVLYSCGDDGRVRMWKGTINGPWKCESNVNLQADALEKAKADASQSTESVST</sequence>
<organism evidence="11 12">
    <name type="scientific">Adineta ricciae</name>
    <name type="common">Rotifer</name>
    <dbReference type="NCBI Taxonomy" id="249248"/>
    <lineage>
        <taxon>Eukaryota</taxon>
        <taxon>Metazoa</taxon>
        <taxon>Spiralia</taxon>
        <taxon>Gnathifera</taxon>
        <taxon>Rotifera</taxon>
        <taxon>Eurotatoria</taxon>
        <taxon>Bdelloidea</taxon>
        <taxon>Adinetida</taxon>
        <taxon>Adinetidae</taxon>
        <taxon>Adineta</taxon>
    </lineage>
</organism>
<dbReference type="InterPro" id="IPR037363">
    <property type="entry name" value="Sec13/Seh1_fam"/>
</dbReference>
<dbReference type="PANTHER" id="PTHR11024">
    <property type="entry name" value="NUCLEAR PORE COMPLEX PROTEIN SEC13 / SEH1 FAMILY MEMBER"/>
    <property type="match status" value="1"/>
</dbReference>
<evidence type="ECO:0000256" key="9">
    <source>
        <dbReference type="ARBA" id="ARBA00023242"/>
    </source>
</evidence>
<name>A0A814SV60_ADIRI</name>
<keyword evidence="6" id="KW-0677">Repeat</keyword>
<keyword evidence="7" id="KW-0653">Protein transport</keyword>
<dbReference type="PROSITE" id="PS50082">
    <property type="entry name" value="WD_REPEATS_2"/>
    <property type="match status" value="1"/>
</dbReference>
<dbReference type="Pfam" id="PF00400">
    <property type="entry name" value="WD40"/>
    <property type="match status" value="2"/>
</dbReference>
<evidence type="ECO:0000256" key="8">
    <source>
        <dbReference type="ARBA" id="ARBA00023228"/>
    </source>
</evidence>
<dbReference type="Proteomes" id="UP000663828">
    <property type="component" value="Unassembled WGS sequence"/>
</dbReference>
<comment type="caution">
    <text evidence="11">The sequence shown here is derived from an EMBL/GenBank/DDBJ whole genome shotgun (WGS) entry which is preliminary data.</text>
</comment>
<proteinExistence type="inferred from homology"/>
<protein>
    <submittedName>
        <fullName evidence="11">Uncharacterized protein</fullName>
    </submittedName>
</protein>
<dbReference type="InterPro" id="IPR015943">
    <property type="entry name" value="WD40/YVTN_repeat-like_dom_sf"/>
</dbReference>
<dbReference type="AlphaFoldDB" id="A0A814SV60"/>
<dbReference type="SMART" id="SM00320">
    <property type="entry name" value="WD40"/>
    <property type="match status" value="4"/>
</dbReference>
<dbReference type="PANTHER" id="PTHR11024:SF3">
    <property type="entry name" value="NUCLEOPORIN SEH1"/>
    <property type="match status" value="1"/>
</dbReference>
<keyword evidence="8" id="KW-0458">Lysosome</keyword>
<dbReference type="EMBL" id="CAJNOR010001487">
    <property type="protein sequence ID" value="CAF1151448.1"/>
    <property type="molecule type" value="Genomic_DNA"/>
</dbReference>
<comment type="similarity">
    <text evidence="3">Belongs to the WD repeat SEC13 family.</text>
</comment>
<dbReference type="PROSITE" id="PS50294">
    <property type="entry name" value="WD_REPEATS_REGION"/>
    <property type="match status" value="1"/>
</dbReference>
<dbReference type="GO" id="GO:0031080">
    <property type="term" value="C:nuclear pore outer ring"/>
    <property type="evidence" value="ECO:0007669"/>
    <property type="project" value="TreeGrafter"/>
</dbReference>
<evidence type="ECO:0000256" key="7">
    <source>
        <dbReference type="ARBA" id="ARBA00022927"/>
    </source>
</evidence>
<keyword evidence="5 10" id="KW-0853">WD repeat</keyword>
<comment type="subcellular location">
    <subcellularLocation>
        <location evidence="2">Lysosome</location>
    </subcellularLocation>
    <subcellularLocation>
        <location evidence="1">Nucleus envelope</location>
    </subcellularLocation>
</comment>
<evidence type="ECO:0000313" key="11">
    <source>
        <dbReference type="EMBL" id="CAF1151448.1"/>
    </source>
</evidence>
<dbReference type="GO" id="GO:0015031">
    <property type="term" value="P:protein transport"/>
    <property type="evidence" value="ECO:0007669"/>
    <property type="project" value="UniProtKB-KW"/>
</dbReference>
<evidence type="ECO:0000256" key="3">
    <source>
        <dbReference type="ARBA" id="ARBA00010102"/>
    </source>
</evidence>
<evidence type="ECO:0000256" key="1">
    <source>
        <dbReference type="ARBA" id="ARBA00004259"/>
    </source>
</evidence>
<dbReference type="InterPro" id="IPR001680">
    <property type="entry name" value="WD40_rpt"/>
</dbReference>
<evidence type="ECO:0000256" key="6">
    <source>
        <dbReference type="ARBA" id="ARBA00022737"/>
    </source>
</evidence>
<feature type="repeat" description="WD" evidence="10">
    <location>
        <begin position="299"/>
        <end position="331"/>
    </location>
</feature>
<dbReference type="Gene3D" id="2.130.10.10">
    <property type="entry name" value="YVTN repeat-like/Quinoprotein amine dehydrogenase"/>
    <property type="match status" value="1"/>
</dbReference>
<keyword evidence="4" id="KW-0813">Transport</keyword>
<dbReference type="GO" id="GO:0005198">
    <property type="term" value="F:structural molecule activity"/>
    <property type="evidence" value="ECO:0007669"/>
    <property type="project" value="InterPro"/>
</dbReference>
<keyword evidence="12" id="KW-1185">Reference proteome</keyword>
<dbReference type="GO" id="GO:0034198">
    <property type="term" value="P:cellular response to amino acid starvation"/>
    <property type="evidence" value="ECO:0007669"/>
    <property type="project" value="TreeGrafter"/>
</dbReference>
<keyword evidence="9" id="KW-0539">Nucleus</keyword>
<reference evidence="11" key="1">
    <citation type="submission" date="2021-02" db="EMBL/GenBank/DDBJ databases">
        <authorList>
            <person name="Nowell W R."/>
        </authorList>
    </citation>
    <scope>NUCLEOTIDE SEQUENCE</scope>
</reference>
<evidence type="ECO:0000256" key="5">
    <source>
        <dbReference type="ARBA" id="ARBA00022574"/>
    </source>
</evidence>
<evidence type="ECO:0000313" key="12">
    <source>
        <dbReference type="Proteomes" id="UP000663828"/>
    </source>
</evidence>
<dbReference type="GO" id="GO:0035859">
    <property type="term" value="C:Seh1-associated complex"/>
    <property type="evidence" value="ECO:0007669"/>
    <property type="project" value="TreeGrafter"/>
</dbReference>
<dbReference type="SUPFAM" id="SSF50978">
    <property type="entry name" value="WD40 repeat-like"/>
    <property type="match status" value="1"/>
</dbReference>
<evidence type="ECO:0000256" key="4">
    <source>
        <dbReference type="ARBA" id="ARBA00022448"/>
    </source>
</evidence>
<dbReference type="GO" id="GO:0005764">
    <property type="term" value="C:lysosome"/>
    <property type="evidence" value="ECO:0007669"/>
    <property type="project" value="UniProtKB-SubCell"/>
</dbReference>
<evidence type="ECO:0000256" key="2">
    <source>
        <dbReference type="ARBA" id="ARBA00004371"/>
    </source>
</evidence>
<gene>
    <name evidence="11" type="ORF">XAT740_LOCUS20973</name>
</gene>
<dbReference type="GO" id="GO:1904263">
    <property type="term" value="P:positive regulation of TORC1 signaling"/>
    <property type="evidence" value="ECO:0007669"/>
    <property type="project" value="TreeGrafter"/>
</dbReference>
<dbReference type="InterPro" id="IPR036322">
    <property type="entry name" value="WD40_repeat_dom_sf"/>
</dbReference>